<keyword evidence="4" id="KW-0808">Transferase</keyword>
<dbReference type="SUPFAM" id="SSF58104">
    <property type="entry name" value="Methyl-accepting chemotaxis protein (MCP) signaling domain"/>
    <property type="match status" value="1"/>
</dbReference>
<dbReference type="GO" id="GO:0071474">
    <property type="term" value="P:cellular hyperosmotic response"/>
    <property type="evidence" value="ECO:0007669"/>
    <property type="project" value="TreeGrafter"/>
</dbReference>
<dbReference type="EMBL" id="CDMC01000002">
    <property type="protein sequence ID" value="CEN60553.1"/>
    <property type="molecule type" value="Genomic_DNA"/>
</dbReference>
<dbReference type="GO" id="GO:0004673">
    <property type="term" value="F:protein histidine kinase activity"/>
    <property type="evidence" value="ECO:0007669"/>
    <property type="project" value="TreeGrafter"/>
</dbReference>
<dbReference type="STRING" id="454130.A0A0U5GLX1"/>
<sequence length="180" mass="19556">MVDQLRQFAQEVTKIAKEVGTDGVLGGQATVHDVQGVWKDLTESVNQMAMNLTTQVREIAEVTTAVAVGDLTKKVTANVKGEIADLKDTINGMVDRLNQFAFQVSKVAQEVGVDGTLGGQAVVVNIEGKWKDLTNNVNTMAHNLTLQVGDFDFIDECSTTDPLFRYAPFLMSPKQSLVVI</sequence>
<evidence type="ECO:0000256" key="2">
    <source>
        <dbReference type="ARBA" id="ARBA00023012"/>
    </source>
</evidence>
<dbReference type="Gene3D" id="1.20.120.1530">
    <property type="match status" value="1"/>
</dbReference>
<keyword evidence="2" id="KW-0902">Two-component regulatory system</keyword>
<keyword evidence="1" id="KW-0597">Phosphoprotein</keyword>
<evidence type="ECO:0000259" key="3">
    <source>
        <dbReference type="PROSITE" id="PS50885"/>
    </source>
</evidence>
<dbReference type="Proteomes" id="UP000054771">
    <property type="component" value="Unassembled WGS sequence"/>
</dbReference>
<evidence type="ECO:0000313" key="4">
    <source>
        <dbReference type="EMBL" id="CEN60553.1"/>
    </source>
</evidence>
<dbReference type="PANTHER" id="PTHR45339">
    <property type="entry name" value="HYBRID SIGNAL TRANSDUCTION HISTIDINE KINASE J"/>
    <property type="match status" value="1"/>
</dbReference>
<protein>
    <submittedName>
        <fullName evidence="4">Putative DRK1 histidine kinase</fullName>
    </submittedName>
</protein>
<dbReference type="OrthoDB" id="4524685at2759"/>
<evidence type="ECO:0000256" key="1">
    <source>
        <dbReference type="ARBA" id="ARBA00022553"/>
    </source>
</evidence>
<dbReference type="PANTHER" id="PTHR45339:SF1">
    <property type="entry name" value="HYBRID SIGNAL TRANSDUCTION HISTIDINE KINASE J"/>
    <property type="match status" value="1"/>
</dbReference>
<keyword evidence="5" id="KW-1185">Reference proteome</keyword>
<dbReference type="GO" id="GO:0016020">
    <property type="term" value="C:membrane"/>
    <property type="evidence" value="ECO:0007669"/>
    <property type="project" value="InterPro"/>
</dbReference>
<dbReference type="SMART" id="SM00304">
    <property type="entry name" value="HAMP"/>
    <property type="match status" value="1"/>
</dbReference>
<dbReference type="Pfam" id="PF18947">
    <property type="entry name" value="HAMP_2"/>
    <property type="match status" value="1"/>
</dbReference>
<name>A0A0U5GLX1_ASPCI</name>
<proteinExistence type="predicted"/>
<keyword evidence="4" id="KW-0418">Kinase</keyword>
<organism evidence="4 5">
    <name type="scientific">Aspergillus calidoustus</name>
    <dbReference type="NCBI Taxonomy" id="454130"/>
    <lineage>
        <taxon>Eukaryota</taxon>
        <taxon>Fungi</taxon>
        <taxon>Dikarya</taxon>
        <taxon>Ascomycota</taxon>
        <taxon>Pezizomycotina</taxon>
        <taxon>Eurotiomycetes</taxon>
        <taxon>Eurotiomycetidae</taxon>
        <taxon>Eurotiales</taxon>
        <taxon>Aspergillaceae</taxon>
        <taxon>Aspergillus</taxon>
        <taxon>Aspergillus subgen. Nidulantes</taxon>
    </lineage>
</organism>
<reference evidence="5" key="1">
    <citation type="journal article" date="2016" name="Genome Announc.">
        <title>Draft genome sequences of fungus Aspergillus calidoustus.</title>
        <authorList>
            <person name="Horn F."/>
            <person name="Linde J."/>
            <person name="Mattern D.J."/>
            <person name="Walther G."/>
            <person name="Guthke R."/>
            <person name="Scherlach K."/>
            <person name="Martin K."/>
            <person name="Brakhage A.A."/>
            <person name="Petzke L."/>
            <person name="Valiante V."/>
        </authorList>
    </citation>
    <scope>NUCLEOTIDE SEQUENCE [LARGE SCALE GENOMIC DNA]</scope>
    <source>
        <strain evidence="5">SF006504</strain>
    </source>
</reference>
<dbReference type="CDD" id="cd06225">
    <property type="entry name" value="HAMP"/>
    <property type="match status" value="1"/>
</dbReference>
<gene>
    <name evidence="4" type="ORF">ASPCAL02989</name>
</gene>
<accession>A0A0U5GLX1</accession>
<dbReference type="GO" id="GO:0000160">
    <property type="term" value="P:phosphorelay signal transduction system"/>
    <property type="evidence" value="ECO:0007669"/>
    <property type="project" value="UniProtKB-KW"/>
</dbReference>
<feature type="domain" description="HAMP" evidence="3">
    <location>
        <begin position="50"/>
        <end position="102"/>
    </location>
</feature>
<dbReference type="InterPro" id="IPR003660">
    <property type="entry name" value="HAMP_dom"/>
</dbReference>
<evidence type="ECO:0000313" key="5">
    <source>
        <dbReference type="Proteomes" id="UP000054771"/>
    </source>
</evidence>
<dbReference type="PROSITE" id="PS50885">
    <property type="entry name" value="HAMP"/>
    <property type="match status" value="1"/>
</dbReference>
<dbReference type="AlphaFoldDB" id="A0A0U5GLX1"/>